<dbReference type="Pfam" id="PF01965">
    <property type="entry name" value="DJ-1_PfpI"/>
    <property type="match status" value="1"/>
</dbReference>
<dbReference type="CDD" id="cd03137">
    <property type="entry name" value="GATase1_AraC_1"/>
    <property type="match status" value="1"/>
</dbReference>
<dbReference type="OrthoDB" id="4350011at2"/>
<dbReference type="InterPro" id="IPR029062">
    <property type="entry name" value="Class_I_gatase-like"/>
</dbReference>
<keyword evidence="2" id="KW-0238">DNA-binding</keyword>
<comment type="caution">
    <text evidence="5">The sequence shown here is derived from an EMBL/GenBank/DDBJ whole genome shotgun (WGS) entry which is preliminary data.</text>
</comment>
<reference evidence="6" key="1">
    <citation type="submission" date="2016-02" db="EMBL/GenBank/DDBJ databases">
        <authorList>
            <person name="Kaur G."/>
            <person name="Nair G.R."/>
            <person name="Mayilraj S."/>
        </authorList>
    </citation>
    <scope>NUCLEOTIDE SEQUENCE [LARGE SCALE GENOMIC DNA]</scope>
    <source>
        <strain evidence="6">GA-15</strain>
    </source>
</reference>
<name>A0A177IFA2_9CORY</name>
<dbReference type="InterPro" id="IPR002818">
    <property type="entry name" value="DJ-1/PfpI"/>
</dbReference>
<evidence type="ECO:0000256" key="1">
    <source>
        <dbReference type="ARBA" id="ARBA00023015"/>
    </source>
</evidence>
<dbReference type="EMBL" id="LSTQ01000023">
    <property type="protein sequence ID" value="OAH26745.1"/>
    <property type="molecule type" value="Genomic_DNA"/>
</dbReference>
<dbReference type="GO" id="GO:0003700">
    <property type="term" value="F:DNA-binding transcription factor activity"/>
    <property type="evidence" value="ECO:0007669"/>
    <property type="project" value="InterPro"/>
</dbReference>
<organism evidence="5 6">
    <name type="scientific">Corynebacterium stationis</name>
    <dbReference type="NCBI Taxonomy" id="1705"/>
    <lineage>
        <taxon>Bacteria</taxon>
        <taxon>Bacillati</taxon>
        <taxon>Actinomycetota</taxon>
        <taxon>Actinomycetes</taxon>
        <taxon>Mycobacteriales</taxon>
        <taxon>Corynebacteriaceae</taxon>
        <taxon>Corynebacterium</taxon>
    </lineage>
</organism>
<keyword evidence="3" id="KW-0804">Transcription</keyword>
<proteinExistence type="predicted"/>
<dbReference type="PANTHER" id="PTHR43130:SF3">
    <property type="entry name" value="HTH-TYPE TRANSCRIPTIONAL REGULATOR RV1931C"/>
    <property type="match status" value="1"/>
</dbReference>
<keyword evidence="6" id="KW-1185">Reference proteome</keyword>
<dbReference type="Proteomes" id="UP000076947">
    <property type="component" value="Unassembled WGS sequence"/>
</dbReference>
<dbReference type="SUPFAM" id="SSF46689">
    <property type="entry name" value="Homeodomain-like"/>
    <property type="match status" value="2"/>
</dbReference>
<protein>
    <submittedName>
        <fullName evidence="5">AraC family transcriptional regulator</fullName>
    </submittedName>
</protein>
<dbReference type="SUPFAM" id="SSF52317">
    <property type="entry name" value="Class I glutamine amidotransferase-like"/>
    <property type="match status" value="1"/>
</dbReference>
<sequence>MKIAIYCFEGITMFHMAVPQMVFGEVARQGFGEWNVLLFGDAEGSIFTSEGYEISGLHSSESIEDADIIVIPSWFEDLREAPESLIEKLTAGHSRGAKIVGLCLGAVPIAQSHILDGRRAVTHWQAFDQLKARNATISWDNSVLYVDHGDVMTSAGTAAGLDACLHLVRSELGAEVALHVSRSLVIAPHRDGGQAQFVERPIAPTSDGTPISAVMQWADEHLEDVLTVERLAEVARMSTRTFLRAFQSGTGLSPAVWVRRRRLDESRRLLETTDYPVEQIAYKVGFGGSATLRQNFKAEFGIAPAAYRSRFSMADKPTSKKKQP</sequence>
<feature type="domain" description="HTH araC/xylS-type" evidence="4">
    <location>
        <begin position="212"/>
        <end position="310"/>
    </location>
</feature>
<keyword evidence="1" id="KW-0805">Transcription regulation</keyword>
<dbReference type="SMART" id="SM00342">
    <property type="entry name" value="HTH_ARAC"/>
    <property type="match status" value="1"/>
</dbReference>
<gene>
    <name evidence="5" type="ORF">AYJ05_04175</name>
</gene>
<dbReference type="Gene3D" id="3.40.50.880">
    <property type="match status" value="1"/>
</dbReference>
<dbReference type="Gene3D" id="1.10.10.60">
    <property type="entry name" value="Homeodomain-like"/>
    <property type="match status" value="1"/>
</dbReference>
<dbReference type="InterPro" id="IPR018060">
    <property type="entry name" value="HTH_AraC"/>
</dbReference>
<dbReference type="PANTHER" id="PTHR43130">
    <property type="entry name" value="ARAC-FAMILY TRANSCRIPTIONAL REGULATOR"/>
    <property type="match status" value="1"/>
</dbReference>
<evidence type="ECO:0000259" key="4">
    <source>
        <dbReference type="PROSITE" id="PS01124"/>
    </source>
</evidence>
<dbReference type="Pfam" id="PF12833">
    <property type="entry name" value="HTH_18"/>
    <property type="match status" value="1"/>
</dbReference>
<dbReference type="PROSITE" id="PS01124">
    <property type="entry name" value="HTH_ARAC_FAMILY_2"/>
    <property type="match status" value="1"/>
</dbReference>
<dbReference type="PROSITE" id="PS00041">
    <property type="entry name" value="HTH_ARAC_FAMILY_1"/>
    <property type="match status" value="1"/>
</dbReference>
<dbReference type="AlphaFoldDB" id="A0A177IFA2"/>
<evidence type="ECO:0000256" key="2">
    <source>
        <dbReference type="ARBA" id="ARBA00023125"/>
    </source>
</evidence>
<evidence type="ECO:0000313" key="5">
    <source>
        <dbReference type="EMBL" id="OAH26745.1"/>
    </source>
</evidence>
<evidence type="ECO:0000313" key="6">
    <source>
        <dbReference type="Proteomes" id="UP000076947"/>
    </source>
</evidence>
<dbReference type="InterPro" id="IPR009057">
    <property type="entry name" value="Homeodomain-like_sf"/>
</dbReference>
<dbReference type="GO" id="GO:0043565">
    <property type="term" value="F:sequence-specific DNA binding"/>
    <property type="evidence" value="ECO:0007669"/>
    <property type="project" value="InterPro"/>
</dbReference>
<dbReference type="InterPro" id="IPR018062">
    <property type="entry name" value="HTH_AraC-typ_CS"/>
</dbReference>
<dbReference type="InterPro" id="IPR052158">
    <property type="entry name" value="INH-QAR"/>
</dbReference>
<evidence type="ECO:0000256" key="3">
    <source>
        <dbReference type="ARBA" id="ARBA00023163"/>
    </source>
</evidence>
<accession>A0A177IFA2</accession>